<dbReference type="InterPro" id="IPR053830">
    <property type="entry name" value="DUF6922"/>
</dbReference>
<dbReference type="Pfam" id="PF21956">
    <property type="entry name" value="DUF6922"/>
    <property type="match status" value="1"/>
</dbReference>
<evidence type="ECO:0000313" key="3">
    <source>
        <dbReference type="Proteomes" id="UP000075670"/>
    </source>
</evidence>
<dbReference type="Proteomes" id="UP000075670">
    <property type="component" value="Unassembled WGS sequence"/>
</dbReference>
<dbReference type="RefSeq" id="WP_407937680.1">
    <property type="nucleotide sequence ID" value="NZ_LTBC01000001.1"/>
</dbReference>
<gene>
    <name evidence="2" type="ORF">MOMUL_02050</name>
</gene>
<accession>A0A151B0S7</accession>
<proteinExistence type="predicted"/>
<name>A0A151B0S7_9FIRM</name>
<comment type="caution">
    <text evidence="2">The sequence shown here is derived from an EMBL/GenBank/DDBJ whole genome shotgun (WGS) entry which is preliminary data.</text>
</comment>
<reference evidence="2 3" key="1">
    <citation type="submission" date="2016-02" db="EMBL/GenBank/DDBJ databases">
        <title>Genome sequence of Moorella mulderi DSM 14980.</title>
        <authorList>
            <person name="Poehlein A."/>
            <person name="Daniel R."/>
        </authorList>
    </citation>
    <scope>NUCLEOTIDE SEQUENCE [LARGE SCALE GENOMIC DNA]</scope>
    <source>
        <strain evidence="2 3">DSM 14980</strain>
    </source>
</reference>
<feature type="domain" description="DUF6922" evidence="1">
    <location>
        <begin position="6"/>
        <end position="57"/>
    </location>
</feature>
<organism evidence="2 3">
    <name type="scientific">Moorella mulderi DSM 14980</name>
    <dbReference type="NCBI Taxonomy" id="1122241"/>
    <lineage>
        <taxon>Bacteria</taxon>
        <taxon>Bacillati</taxon>
        <taxon>Bacillota</taxon>
        <taxon>Clostridia</taxon>
        <taxon>Neomoorellales</taxon>
        <taxon>Neomoorellaceae</taxon>
        <taxon>Neomoorella</taxon>
    </lineage>
</organism>
<protein>
    <recommendedName>
        <fullName evidence="1">DUF6922 domain-containing protein</fullName>
    </recommendedName>
</protein>
<evidence type="ECO:0000259" key="1">
    <source>
        <dbReference type="Pfam" id="PF21956"/>
    </source>
</evidence>
<dbReference type="EMBL" id="LTBC01000001">
    <property type="protein sequence ID" value="KYH33504.1"/>
    <property type="molecule type" value="Genomic_DNA"/>
</dbReference>
<dbReference type="AlphaFoldDB" id="A0A151B0S7"/>
<keyword evidence="3" id="KW-1185">Reference proteome</keyword>
<sequence length="99" mass="12453">MRLPAFLKKYFWDVSFDSLDSWNESYFILERLLEYGDTRAIRWVMRQYRDEELLEVIKTSPRLSAKTGNFWRCYYHLQEDDLRCLRPPSHRRDRRHWNY</sequence>
<evidence type="ECO:0000313" key="2">
    <source>
        <dbReference type="EMBL" id="KYH33504.1"/>
    </source>
</evidence>